<dbReference type="PANTHER" id="PTHR43280">
    <property type="entry name" value="ARAC-FAMILY TRANSCRIPTIONAL REGULATOR"/>
    <property type="match status" value="1"/>
</dbReference>
<dbReference type="SMART" id="SM00342">
    <property type="entry name" value="HTH_ARAC"/>
    <property type="match status" value="1"/>
</dbReference>
<name>A0ABU0U4D2_9SPHI</name>
<evidence type="ECO:0000313" key="5">
    <source>
        <dbReference type="EMBL" id="MDQ1149813.1"/>
    </source>
</evidence>
<accession>A0ABU0U4D2</accession>
<evidence type="ECO:0000259" key="4">
    <source>
        <dbReference type="PROSITE" id="PS01124"/>
    </source>
</evidence>
<comment type="caution">
    <text evidence="5">The sequence shown here is derived from an EMBL/GenBank/DDBJ whole genome shotgun (WGS) entry which is preliminary data.</text>
</comment>
<organism evidence="5 6">
    <name type="scientific">Sphingobacterium zeae</name>
    <dbReference type="NCBI Taxonomy" id="1776859"/>
    <lineage>
        <taxon>Bacteria</taxon>
        <taxon>Pseudomonadati</taxon>
        <taxon>Bacteroidota</taxon>
        <taxon>Sphingobacteriia</taxon>
        <taxon>Sphingobacteriales</taxon>
        <taxon>Sphingobacteriaceae</taxon>
        <taxon>Sphingobacterium</taxon>
    </lineage>
</organism>
<dbReference type="PROSITE" id="PS01124">
    <property type="entry name" value="HTH_ARAC_FAMILY_2"/>
    <property type="match status" value="1"/>
</dbReference>
<dbReference type="Proteomes" id="UP001244640">
    <property type="component" value="Unassembled WGS sequence"/>
</dbReference>
<protein>
    <submittedName>
        <fullName evidence="5">AraC family transcriptional activator of pobA</fullName>
    </submittedName>
</protein>
<dbReference type="Pfam" id="PF12833">
    <property type="entry name" value="HTH_18"/>
    <property type="match status" value="1"/>
</dbReference>
<evidence type="ECO:0000256" key="2">
    <source>
        <dbReference type="ARBA" id="ARBA00023125"/>
    </source>
</evidence>
<proteinExistence type="predicted"/>
<reference evidence="5 6" key="1">
    <citation type="submission" date="2023-07" db="EMBL/GenBank/DDBJ databases">
        <title>Functional and genomic diversity of the sorghum phyllosphere microbiome.</title>
        <authorList>
            <person name="Shade A."/>
        </authorList>
    </citation>
    <scope>NUCLEOTIDE SEQUENCE [LARGE SCALE GENOMIC DNA]</scope>
    <source>
        <strain evidence="5 6">SORGH_AS_0892</strain>
    </source>
</reference>
<keyword evidence="1" id="KW-0805">Transcription regulation</keyword>
<feature type="domain" description="HTH araC/xylS-type" evidence="4">
    <location>
        <begin position="188"/>
        <end position="286"/>
    </location>
</feature>
<evidence type="ECO:0000256" key="1">
    <source>
        <dbReference type="ARBA" id="ARBA00023015"/>
    </source>
</evidence>
<evidence type="ECO:0000313" key="6">
    <source>
        <dbReference type="Proteomes" id="UP001244640"/>
    </source>
</evidence>
<gene>
    <name evidence="5" type="ORF">QE382_001797</name>
</gene>
<dbReference type="InterPro" id="IPR018060">
    <property type="entry name" value="HTH_AraC"/>
</dbReference>
<evidence type="ECO:0000256" key="3">
    <source>
        <dbReference type="ARBA" id="ARBA00023163"/>
    </source>
</evidence>
<dbReference type="Gene3D" id="1.10.10.60">
    <property type="entry name" value="Homeodomain-like"/>
    <property type="match status" value="1"/>
</dbReference>
<dbReference type="PANTHER" id="PTHR43280:SF32">
    <property type="entry name" value="TRANSCRIPTIONAL REGULATORY PROTEIN"/>
    <property type="match status" value="1"/>
</dbReference>
<keyword evidence="2" id="KW-0238">DNA-binding</keyword>
<dbReference type="SUPFAM" id="SSF46689">
    <property type="entry name" value="Homeodomain-like"/>
    <property type="match status" value="1"/>
</dbReference>
<dbReference type="InterPro" id="IPR009057">
    <property type="entry name" value="Homeodomain-like_sf"/>
</dbReference>
<keyword evidence="6" id="KW-1185">Reference proteome</keyword>
<dbReference type="EMBL" id="JAUTBA010000001">
    <property type="protein sequence ID" value="MDQ1149813.1"/>
    <property type="molecule type" value="Genomic_DNA"/>
</dbReference>
<dbReference type="RefSeq" id="WP_307185587.1">
    <property type="nucleotide sequence ID" value="NZ_JAUTBA010000001.1"/>
</dbReference>
<keyword evidence="3" id="KW-0804">Transcription</keyword>
<sequence length="293" mass="34107">MPNYPLALKWITFCAGNVKVCGSHVEHQGFLFKLWRVTNYTIQVKNNEKFVFTLLQSKGGIHLIDQKKYPLESYQIHLIFPGQSSSFSCMEETTAYQFKLSRQNFEKLCLCLPINMKLLMHHPIIDITEYQFEILRNDLQQIGSELSRIQPLFPLLGNRASISLQEISRILMDRIGYPQSSSLSVTLNKFLELIELHYKEQHDVAYYADALNMTENALRKLTKYHMSVAPLKLIHLRLLREAKRLLRAAPNPIKATMIELGFQDLSTFSHFFKKRTKMSPSAYQQKYFPPKNS</sequence>